<proteinExistence type="predicted"/>
<evidence type="ECO:0000256" key="2">
    <source>
        <dbReference type="ARBA" id="ARBA00022771"/>
    </source>
</evidence>
<feature type="domain" description="RING-type" evidence="5">
    <location>
        <begin position="72"/>
        <end position="107"/>
    </location>
</feature>
<dbReference type="InterPro" id="IPR001841">
    <property type="entry name" value="Znf_RING"/>
</dbReference>
<dbReference type="InterPro" id="IPR013083">
    <property type="entry name" value="Znf_RING/FYVE/PHD"/>
</dbReference>
<dbReference type="PROSITE" id="PS00518">
    <property type="entry name" value="ZF_RING_1"/>
    <property type="match status" value="1"/>
</dbReference>
<dbReference type="InterPro" id="IPR018957">
    <property type="entry name" value="Znf_C3HC4_RING-type"/>
</dbReference>
<evidence type="ECO:0000256" key="3">
    <source>
        <dbReference type="ARBA" id="ARBA00022833"/>
    </source>
</evidence>
<keyword evidence="1" id="KW-0479">Metal-binding</keyword>
<accession>A0A2P0VNI1</accession>
<keyword evidence="2 4" id="KW-0863">Zinc-finger</keyword>
<evidence type="ECO:0000259" key="5">
    <source>
        <dbReference type="PROSITE" id="PS50089"/>
    </source>
</evidence>
<organism evidence="6">
    <name type="scientific">Tetraselmis virus 1</name>
    <dbReference type="NCBI Taxonomy" id="2060617"/>
    <lineage>
        <taxon>Viruses</taxon>
        <taxon>Varidnaviria</taxon>
        <taxon>Bamfordvirae</taxon>
        <taxon>Nucleocytoviricota</taxon>
        <taxon>Megaviricetes</taxon>
        <taxon>Imitervirales</taxon>
        <taxon>Allomimiviridae</taxon>
        <taxon>Oceanusvirus</taxon>
        <taxon>Oceanusvirus kaneohense</taxon>
    </lineage>
</organism>
<dbReference type="Gene3D" id="3.30.40.10">
    <property type="entry name" value="Zinc/RING finger domain, C3HC4 (zinc finger)"/>
    <property type="match status" value="1"/>
</dbReference>
<dbReference type="SUPFAM" id="SSF57850">
    <property type="entry name" value="RING/U-box"/>
    <property type="match status" value="1"/>
</dbReference>
<sequence length="136" mass="16314">MNEHRDWFSRANRTLWYVSIDRRKDSVNRDIWKRQAQNLLKDIPKNMIPNFYTRELRVLSGDTSCDLDLEECPICLEDMEVPVSVSYCYHAICQQCAFKVYRCPICRKQASVMKRFLVCMRKRKQKHECISNDVSR</sequence>
<dbReference type="PROSITE" id="PS50089">
    <property type="entry name" value="ZF_RING_2"/>
    <property type="match status" value="1"/>
</dbReference>
<dbReference type="InterPro" id="IPR017907">
    <property type="entry name" value="Znf_RING_CS"/>
</dbReference>
<evidence type="ECO:0000256" key="1">
    <source>
        <dbReference type="ARBA" id="ARBA00022723"/>
    </source>
</evidence>
<reference evidence="6" key="1">
    <citation type="journal article" date="2018" name="Virology">
        <title>A giant virus infecting green algae encodes key fermentation genes.</title>
        <authorList>
            <person name="Schvarcz C.R."/>
            <person name="Steward G.F."/>
        </authorList>
    </citation>
    <scope>NUCLEOTIDE SEQUENCE [LARGE SCALE GENOMIC DNA]</scope>
</reference>
<dbReference type="Proteomes" id="UP000244773">
    <property type="component" value="Segment"/>
</dbReference>
<protein>
    <submittedName>
        <fullName evidence="6">RING-finger domain-containing protein</fullName>
    </submittedName>
</protein>
<dbReference type="EMBL" id="KY322437">
    <property type="protein sequence ID" value="AUF82463.1"/>
    <property type="molecule type" value="Genomic_DNA"/>
</dbReference>
<name>A0A2P0VNI1_9VIRU</name>
<dbReference type="SMART" id="SM00184">
    <property type="entry name" value="RING"/>
    <property type="match status" value="1"/>
</dbReference>
<keyword evidence="3" id="KW-0862">Zinc</keyword>
<dbReference type="Pfam" id="PF00097">
    <property type="entry name" value="zf-C3HC4"/>
    <property type="match status" value="1"/>
</dbReference>
<evidence type="ECO:0000313" key="7">
    <source>
        <dbReference type="Proteomes" id="UP000244773"/>
    </source>
</evidence>
<keyword evidence="7" id="KW-1185">Reference proteome</keyword>
<dbReference type="GO" id="GO:0008270">
    <property type="term" value="F:zinc ion binding"/>
    <property type="evidence" value="ECO:0007669"/>
    <property type="project" value="UniProtKB-KW"/>
</dbReference>
<gene>
    <name evidence="6" type="ORF">TetV_371</name>
</gene>
<evidence type="ECO:0000313" key="6">
    <source>
        <dbReference type="EMBL" id="AUF82463.1"/>
    </source>
</evidence>
<evidence type="ECO:0000256" key="4">
    <source>
        <dbReference type="PROSITE-ProRule" id="PRU00175"/>
    </source>
</evidence>